<dbReference type="EMBL" id="BAABME010010613">
    <property type="protein sequence ID" value="GAA0180339.1"/>
    <property type="molecule type" value="Genomic_DNA"/>
</dbReference>
<gene>
    <name evidence="3" type="ORF">LIER_30093</name>
</gene>
<evidence type="ECO:0000259" key="2">
    <source>
        <dbReference type="Pfam" id="PF06972"/>
    </source>
</evidence>
<feature type="compositionally biased region" description="Low complexity" evidence="1">
    <location>
        <begin position="474"/>
        <end position="492"/>
    </location>
</feature>
<sequence length="721" mass="77299">MNIGGGGVGGVSIPKSLRKTIEDIKEIAGGKHSDDDVYAMLKECNMDPNETAQRLLYLDTFHEVKRKRGKKKVDVGHSPNDYRWSSSMQRRGARGGRVSYSSNISEDSGLRRKGISRQENGISNYRGGSSRVPTTVVHKRDDNAVPSVSRGPKNASDEHCDTAPQVSSGYISSSSKSLAPSCPTNSDTALSPQGPGAAGKIKCENGTLGSSTESKSVRNDAKLGTSREVQTVPEITNPSSKMVPSISQATKAYHLPEPSHEISSTITDLTLGVRDNHSSWPTEQVYNVPKGVVSHAGTVKPQSTETSLDQTTPELDRKLENLSVSSHHPVTFPDHLQVPEALRRGLTFGSLDAALGQSGNSENISILMNENSSVADLVIEEPSHRNHHASPTDKEGDGSLSPPSHPQMTGTLSTLRDDETSAGIQKFDQSNQDRSRPAPHIPLLQTAPDYGFGIIPPLLAPHITHLEGAEPQASNPTAPSTSGSTPPVTQPSGLAQNSFALPPHLLPYLRQPYPSNLYPYNPYFPHLFMPHTAHQFLGHNILPQHPTGSNVYASEGSKYVVPPILKTSSVGGNMTHFGVPSGYGSFGASNVGYSSSPAFTSGNSSSTEDLMAAEFKENNMYAATLKKNEEAHTWTATPGRDMSTLPANYFYNIPPGHHVAFPSHSTHGPPFPGVYHPNQSHPLSAPSSLQSFSQQPQAAGGTIESVVPSSQLPQSQINWNN</sequence>
<feature type="region of interest" description="Disordered" evidence="1">
    <location>
        <begin position="70"/>
        <end position="224"/>
    </location>
</feature>
<dbReference type="SUPFAM" id="SSF46934">
    <property type="entry name" value="UBA-like"/>
    <property type="match status" value="1"/>
</dbReference>
<feature type="compositionally biased region" description="Polar residues" evidence="1">
    <location>
        <begin position="182"/>
        <end position="191"/>
    </location>
</feature>
<dbReference type="InterPro" id="IPR044277">
    <property type="entry name" value="GIP1"/>
</dbReference>
<reference evidence="3 4" key="1">
    <citation type="submission" date="2024-01" db="EMBL/GenBank/DDBJ databases">
        <title>The complete chloroplast genome sequence of Lithospermum erythrorhizon: insights into the phylogenetic relationship among Boraginaceae species and the maternal lineages of purple gromwells.</title>
        <authorList>
            <person name="Okada T."/>
            <person name="Watanabe K."/>
        </authorList>
    </citation>
    <scope>NUCLEOTIDE SEQUENCE [LARGE SCALE GENOMIC DNA]</scope>
</reference>
<evidence type="ECO:0000256" key="1">
    <source>
        <dbReference type="SAM" id="MobiDB-lite"/>
    </source>
</evidence>
<dbReference type="PANTHER" id="PTHR46775:SF7">
    <property type="entry name" value="GBF-INTERACTING PROTEIN"/>
    <property type="match status" value="1"/>
</dbReference>
<evidence type="ECO:0000313" key="4">
    <source>
        <dbReference type="Proteomes" id="UP001454036"/>
    </source>
</evidence>
<feature type="region of interest" description="Disordered" evidence="1">
    <location>
        <begin position="469"/>
        <end position="496"/>
    </location>
</feature>
<dbReference type="Proteomes" id="UP001454036">
    <property type="component" value="Unassembled WGS sequence"/>
</dbReference>
<dbReference type="InterPro" id="IPR009060">
    <property type="entry name" value="UBA-like_sf"/>
</dbReference>
<feature type="region of interest" description="Disordered" evidence="1">
    <location>
        <begin position="383"/>
        <end position="413"/>
    </location>
</feature>
<feature type="compositionally biased region" description="Low complexity" evidence="1">
    <location>
        <begin position="167"/>
        <end position="177"/>
    </location>
</feature>
<feature type="region of interest" description="Disordered" evidence="1">
    <location>
        <begin position="670"/>
        <end position="721"/>
    </location>
</feature>
<name>A0AAV3RPQ5_LITER</name>
<dbReference type="InterPro" id="IPR009719">
    <property type="entry name" value="GIP1_N"/>
</dbReference>
<protein>
    <recommendedName>
        <fullName evidence="2">GBF-interacting protein 1 N-terminal domain-containing protein</fullName>
    </recommendedName>
</protein>
<dbReference type="PANTHER" id="PTHR46775">
    <property type="entry name" value="FLOCCULATION PROTEIN (DUF1296)"/>
    <property type="match status" value="1"/>
</dbReference>
<dbReference type="GO" id="GO:0051082">
    <property type="term" value="F:unfolded protein binding"/>
    <property type="evidence" value="ECO:0007669"/>
    <property type="project" value="TreeGrafter"/>
</dbReference>
<accession>A0AAV3RPQ5</accession>
<evidence type="ECO:0000313" key="3">
    <source>
        <dbReference type="EMBL" id="GAA0180339.1"/>
    </source>
</evidence>
<proteinExistence type="predicted"/>
<keyword evidence="4" id="KW-1185">Reference proteome</keyword>
<dbReference type="AlphaFoldDB" id="A0AAV3RPQ5"/>
<feature type="compositionally biased region" description="Low complexity" evidence="1">
    <location>
        <begin position="682"/>
        <end position="721"/>
    </location>
</feature>
<feature type="domain" description="GBF-interacting protein 1 N-terminal" evidence="2">
    <location>
        <begin position="13"/>
        <end position="72"/>
    </location>
</feature>
<organism evidence="3 4">
    <name type="scientific">Lithospermum erythrorhizon</name>
    <name type="common">Purple gromwell</name>
    <name type="synonym">Lithospermum officinale var. erythrorhizon</name>
    <dbReference type="NCBI Taxonomy" id="34254"/>
    <lineage>
        <taxon>Eukaryota</taxon>
        <taxon>Viridiplantae</taxon>
        <taxon>Streptophyta</taxon>
        <taxon>Embryophyta</taxon>
        <taxon>Tracheophyta</taxon>
        <taxon>Spermatophyta</taxon>
        <taxon>Magnoliopsida</taxon>
        <taxon>eudicotyledons</taxon>
        <taxon>Gunneridae</taxon>
        <taxon>Pentapetalae</taxon>
        <taxon>asterids</taxon>
        <taxon>lamiids</taxon>
        <taxon>Boraginales</taxon>
        <taxon>Boraginaceae</taxon>
        <taxon>Boraginoideae</taxon>
        <taxon>Lithospermeae</taxon>
        <taxon>Lithospermum</taxon>
    </lineage>
</organism>
<dbReference type="Pfam" id="PF06972">
    <property type="entry name" value="GIP1_N"/>
    <property type="match status" value="1"/>
</dbReference>
<feature type="compositionally biased region" description="Polar residues" evidence="1">
    <location>
        <begin position="117"/>
        <end position="133"/>
    </location>
</feature>
<comment type="caution">
    <text evidence="3">The sequence shown here is derived from an EMBL/GenBank/DDBJ whole genome shotgun (WGS) entry which is preliminary data.</text>
</comment>